<dbReference type="AlphaFoldDB" id="A0A9D2K6W4"/>
<accession>A0A9D2K6W4</accession>
<comment type="caution">
    <text evidence="1">The sequence shown here is derived from an EMBL/GenBank/DDBJ whole genome shotgun (WGS) entry which is preliminary data.</text>
</comment>
<proteinExistence type="predicted"/>
<reference evidence="1" key="1">
    <citation type="journal article" date="2021" name="PeerJ">
        <title>Extensive microbial diversity within the chicken gut microbiome revealed by metagenomics and culture.</title>
        <authorList>
            <person name="Gilroy R."/>
            <person name="Ravi A."/>
            <person name="Getino M."/>
            <person name="Pursley I."/>
            <person name="Horton D.L."/>
            <person name="Alikhan N.F."/>
            <person name="Baker D."/>
            <person name="Gharbi K."/>
            <person name="Hall N."/>
            <person name="Watson M."/>
            <person name="Adriaenssens E.M."/>
            <person name="Foster-Nyarko E."/>
            <person name="Jarju S."/>
            <person name="Secka A."/>
            <person name="Antonio M."/>
            <person name="Oren A."/>
            <person name="Chaudhuri R.R."/>
            <person name="La Ragione R."/>
            <person name="Hildebrand F."/>
            <person name="Pallen M.J."/>
        </authorList>
    </citation>
    <scope>NUCLEOTIDE SEQUENCE</scope>
    <source>
        <strain evidence="1">ChiBcec1-1093</strain>
    </source>
</reference>
<evidence type="ECO:0000313" key="1">
    <source>
        <dbReference type="EMBL" id="HIZ80137.1"/>
    </source>
</evidence>
<dbReference type="Proteomes" id="UP000824101">
    <property type="component" value="Unassembled WGS sequence"/>
</dbReference>
<sequence length="75" mass="8385">MEERQHKTFYTAKGLPFTYEIRGGEIVIDRRSKTITKATVSRALEKIQENPAAVMGAKALNVFGAPYILAVLRAF</sequence>
<evidence type="ECO:0000313" key="2">
    <source>
        <dbReference type="Proteomes" id="UP000824101"/>
    </source>
</evidence>
<protein>
    <submittedName>
        <fullName evidence="1">Uncharacterized protein</fullName>
    </submittedName>
</protein>
<reference evidence="1" key="2">
    <citation type="submission" date="2021-04" db="EMBL/GenBank/DDBJ databases">
        <authorList>
            <person name="Gilroy R."/>
        </authorList>
    </citation>
    <scope>NUCLEOTIDE SEQUENCE</scope>
    <source>
        <strain evidence="1">ChiBcec1-1093</strain>
    </source>
</reference>
<dbReference type="EMBL" id="DXBC01000162">
    <property type="protein sequence ID" value="HIZ80137.1"/>
    <property type="molecule type" value="Genomic_DNA"/>
</dbReference>
<organism evidence="1 2">
    <name type="scientific">Candidatus Lachnoclostridium stercorigallinarum</name>
    <dbReference type="NCBI Taxonomy" id="2838634"/>
    <lineage>
        <taxon>Bacteria</taxon>
        <taxon>Bacillati</taxon>
        <taxon>Bacillota</taxon>
        <taxon>Clostridia</taxon>
        <taxon>Lachnospirales</taxon>
        <taxon>Lachnospiraceae</taxon>
    </lineage>
</organism>
<gene>
    <name evidence="1" type="ORF">IAA17_10165</name>
</gene>
<name>A0A9D2K6W4_9FIRM</name>